<feature type="compositionally biased region" description="Low complexity" evidence="1">
    <location>
        <begin position="258"/>
        <end position="276"/>
    </location>
</feature>
<feature type="compositionally biased region" description="Low complexity" evidence="1">
    <location>
        <begin position="50"/>
        <end position="99"/>
    </location>
</feature>
<sequence length="355" mass="35576">MQGTSGLASYQAARKQAAARQASAAGGAQPTPRAPGKMKGLSAGAFDVDSTPSSSKRATPAAAAVVPPKMKGLSASALDGPSSAGSPSSSSSDSASRPAPSSPPAGAPSVRPKMRFGVGAMEGGNAGNAGQPSGPKSSTKPSTPQSGAGRDLESSGGGGLLGALTGKLGALFSNSKGSEPRPNADDAPTLQQEDGGSSNSSSSSSSSREGNEGCPREASFVEGEQASSSGSNRDVSARALPTHSNAARFSGGMCAITSSSSSSSGSGSSMSSWNGSFQKSASRSQQVQYRLTARNVRTRVLCGPHPVSQRGQCLHAWRPGRSLDVSAPSLRCARVGRVQAHWHGCRSPSATIRFR</sequence>
<reference evidence="2" key="1">
    <citation type="submission" date="2017-08" db="EMBL/GenBank/DDBJ databases">
        <authorList>
            <person name="Polle J.E."/>
            <person name="Barry K."/>
            <person name="Cushman J."/>
            <person name="Schmutz J."/>
            <person name="Tran D."/>
            <person name="Hathwaick L.T."/>
            <person name="Yim W.C."/>
            <person name="Jenkins J."/>
            <person name="Mckie-Krisberg Z.M."/>
            <person name="Prochnik S."/>
            <person name="Lindquist E."/>
            <person name="Dockter R.B."/>
            <person name="Adam C."/>
            <person name="Molina H."/>
            <person name="Bunkerborg J."/>
            <person name="Jin E."/>
            <person name="Buchheim M."/>
            <person name="Magnuson J."/>
        </authorList>
    </citation>
    <scope>NUCLEOTIDE SEQUENCE</scope>
    <source>
        <strain evidence="2">CCAP 19/18</strain>
    </source>
</reference>
<name>A0ABQ7H0D2_DUNSA</name>
<feature type="compositionally biased region" description="Low complexity" evidence="1">
    <location>
        <begin position="197"/>
        <end position="207"/>
    </location>
</feature>
<protein>
    <recommendedName>
        <fullName evidence="4">Encoded protein</fullName>
    </recommendedName>
</protein>
<evidence type="ECO:0000313" key="3">
    <source>
        <dbReference type="Proteomes" id="UP000815325"/>
    </source>
</evidence>
<gene>
    <name evidence="2" type="ORF">DUNSADRAFT_17146</name>
</gene>
<feature type="compositionally biased region" description="Low complexity" evidence="1">
    <location>
        <begin position="8"/>
        <end position="29"/>
    </location>
</feature>
<evidence type="ECO:0000256" key="1">
    <source>
        <dbReference type="SAM" id="MobiDB-lite"/>
    </source>
</evidence>
<keyword evidence="3" id="KW-1185">Reference proteome</keyword>
<dbReference type="EMBL" id="MU069517">
    <property type="protein sequence ID" value="KAF5840302.1"/>
    <property type="molecule type" value="Genomic_DNA"/>
</dbReference>
<dbReference type="Proteomes" id="UP000815325">
    <property type="component" value="Unassembled WGS sequence"/>
</dbReference>
<accession>A0ABQ7H0D2</accession>
<feature type="compositionally biased region" description="Low complexity" evidence="1">
    <location>
        <begin position="162"/>
        <end position="171"/>
    </location>
</feature>
<feature type="compositionally biased region" description="Low complexity" evidence="1">
    <location>
        <begin position="128"/>
        <end position="149"/>
    </location>
</feature>
<feature type="region of interest" description="Disordered" evidence="1">
    <location>
        <begin position="1"/>
        <end position="236"/>
    </location>
</feature>
<evidence type="ECO:0000313" key="2">
    <source>
        <dbReference type="EMBL" id="KAF5840302.1"/>
    </source>
</evidence>
<evidence type="ECO:0008006" key="4">
    <source>
        <dbReference type="Google" id="ProtNLM"/>
    </source>
</evidence>
<comment type="caution">
    <text evidence="2">The sequence shown here is derived from an EMBL/GenBank/DDBJ whole genome shotgun (WGS) entry which is preliminary data.</text>
</comment>
<feature type="region of interest" description="Disordered" evidence="1">
    <location>
        <begin position="258"/>
        <end position="283"/>
    </location>
</feature>
<proteinExistence type="predicted"/>
<organism evidence="2 3">
    <name type="scientific">Dunaliella salina</name>
    <name type="common">Green alga</name>
    <name type="synonym">Protococcus salinus</name>
    <dbReference type="NCBI Taxonomy" id="3046"/>
    <lineage>
        <taxon>Eukaryota</taxon>
        <taxon>Viridiplantae</taxon>
        <taxon>Chlorophyta</taxon>
        <taxon>core chlorophytes</taxon>
        <taxon>Chlorophyceae</taxon>
        <taxon>CS clade</taxon>
        <taxon>Chlamydomonadales</taxon>
        <taxon>Dunaliellaceae</taxon>
        <taxon>Dunaliella</taxon>
    </lineage>
</organism>
<feature type="compositionally biased region" description="Polar residues" evidence="1">
    <location>
        <begin position="225"/>
        <end position="234"/>
    </location>
</feature>